<accession>A0A7W9W7F6</accession>
<organism evidence="1 2">
    <name type="scientific">Armatimonas rosea</name>
    <dbReference type="NCBI Taxonomy" id="685828"/>
    <lineage>
        <taxon>Bacteria</taxon>
        <taxon>Bacillati</taxon>
        <taxon>Armatimonadota</taxon>
        <taxon>Armatimonadia</taxon>
        <taxon>Armatimonadales</taxon>
        <taxon>Armatimonadaceae</taxon>
        <taxon>Armatimonas</taxon>
    </lineage>
</organism>
<dbReference type="Proteomes" id="UP000520814">
    <property type="component" value="Unassembled WGS sequence"/>
</dbReference>
<evidence type="ECO:0008006" key="3">
    <source>
        <dbReference type="Google" id="ProtNLM"/>
    </source>
</evidence>
<name>A0A7W9W7F6_ARMRO</name>
<evidence type="ECO:0000313" key="1">
    <source>
        <dbReference type="EMBL" id="MBB6052414.1"/>
    </source>
</evidence>
<comment type="caution">
    <text evidence="1">The sequence shown here is derived from an EMBL/GenBank/DDBJ whole genome shotgun (WGS) entry which is preliminary data.</text>
</comment>
<keyword evidence="2" id="KW-1185">Reference proteome</keyword>
<reference evidence="1 2" key="1">
    <citation type="submission" date="2020-08" db="EMBL/GenBank/DDBJ databases">
        <title>Genomic Encyclopedia of Type Strains, Phase IV (KMG-IV): sequencing the most valuable type-strain genomes for metagenomic binning, comparative biology and taxonomic classification.</title>
        <authorList>
            <person name="Goeker M."/>
        </authorList>
    </citation>
    <scope>NUCLEOTIDE SEQUENCE [LARGE SCALE GENOMIC DNA]</scope>
    <source>
        <strain evidence="1 2">DSM 23562</strain>
    </source>
</reference>
<dbReference type="Gene3D" id="1.25.40.20">
    <property type="entry name" value="Ankyrin repeat-containing domain"/>
    <property type="match status" value="1"/>
</dbReference>
<evidence type="ECO:0000313" key="2">
    <source>
        <dbReference type="Proteomes" id="UP000520814"/>
    </source>
</evidence>
<dbReference type="InterPro" id="IPR036770">
    <property type="entry name" value="Ankyrin_rpt-contain_sf"/>
</dbReference>
<sequence length="372" mass="41183">MGSTFHNFHVRTTEVAWVRGAIEATASIAWVSAEPQNGWVSVYPYRCEARVIAEQTRLPVLYLSEYDGDIAQYELFENGLLVDTFDSAPDYWVGSDSGSDDPIRYKTLEELAALAGNPDALLPYCLPGTRREDIVTALGKTKRDCWIATGEATGKPFDEEAFLAGQKKREPRLAYLFQRVAELEAEFATPIPPSPVPPKPYLDQLDSTLILGELEGLLGLNGRLLYSGTERQVWEEGFSLEFIGENLLTQAEKNNFLHQSIPNMCVVPHLGRPLERHLDAKLAAMRLWLSLGASPNEDDARGDPFSIPLLMEAVRGNCPEAVEILLDAGASPHVSYTTKVYQKGYVTLTPVALAEQVERKDEILALLARFGA</sequence>
<dbReference type="AlphaFoldDB" id="A0A7W9W7F6"/>
<dbReference type="RefSeq" id="WP_184201413.1">
    <property type="nucleotide sequence ID" value="NZ_JACHGW010000004.1"/>
</dbReference>
<proteinExistence type="predicted"/>
<dbReference type="EMBL" id="JACHGW010000004">
    <property type="protein sequence ID" value="MBB6052414.1"/>
    <property type="molecule type" value="Genomic_DNA"/>
</dbReference>
<gene>
    <name evidence="1" type="ORF">HNQ39_004235</name>
</gene>
<protein>
    <recommendedName>
        <fullName evidence="3">Ankyrin repeat protein</fullName>
    </recommendedName>
</protein>
<dbReference type="SUPFAM" id="SSF48403">
    <property type="entry name" value="Ankyrin repeat"/>
    <property type="match status" value="1"/>
</dbReference>